<dbReference type="PRINTS" id="PR01483">
    <property type="entry name" value="FASYNTHASE"/>
</dbReference>
<dbReference type="Pfam" id="PF01575">
    <property type="entry name" value="MaoC_dehydratas"/>
    <property type="match status" value="1"/>
</dbReference>
<dbReference type="Proteomes" id="UP000265903">
    <property type="component" value="Unassembled WGS sequence"/>
</dbReference>
<dbReference type="PANTHER" id="PTHR43841:SF1">
    <property type="entry name" value="3-HYDROXYACYL-THIOESTER DEHYDRATASE X"/>
    <property type="match status" value="1"/>
</dbReference>
<evidence type="ECO:0000313" key="2">
    <source>
        <dbReference type="EMBL" id="RMJ05694.1"/>
    </source>
</evidence>
<keyword evidence="3" id="KW-1185">Reference proteome</keyword>
<dbReference type="PANTHER" id="PTHR43841">
    <property type="entry name" value="3-HYDROXYACYL-THIOESTER DEHYDRATASE HTDX-RELATED"/>
    <property type="match status" value="1"/>
</dbReference>
<evidence type="ECO:0000259" key="1">
    <source>
        <dbReference type="Pfam" id="PF01575"/>
    </source>
</evidence>
<proteinExistence type="predicted"/>
<dbReference type="GO" id="GO:0006633">
    <property type="term" value="P:fatty acid biosynthetic process"/>
    <property type="evidence" value="ECO:0007669"/>
    <property type="project" value="InterPro"/>
</dbReference>
<name>A0A3M2RKJ3_9GAMM</name>
<dbReference type="AlphaFoldDB" id="A0A3M2RKJ3"/>
<evidence type="ECO:0000313" key="3">
    <source>
        <dbReference type="Proteomes" id="UP000265903"/>
    </source>
</evidence>
<dbReference type="InterPro" id="IPR029069">
    <property type="entry name" value="HotDog_dom_sf"/>
</dbReference>
<organism evidence="2 3">
    <name type="scientific">Marinobacter litoralis</name>
    <dbReference type="NCBI Taxonomy" id="187981"/>
    <lineage>
        <taxon>Bacteria</taxon>
        <taxon>Pseudomonadati</taxon>
        <taxon>Pseudomonadota</taxon>
        <taxon>Gammaproteobacteria</taxon>
        <taxon>Pseudomonadales</taxon>
        <taxon>Marinobacteraceae</taxon>
        <taxon>Marinobacter</taxon>
    </lineage>
</organism>
<gene>
    <name evidence="2" type="ORF">DOQ08_00364</name>
</gene>
<comment type="caution">
    <text evidence="2">The sequence shown here is derived from an EMBL/GenBank/DDBJ whole genome shotgun (WGS) entry which is preliminary data.</text>
</comment>
<dbReference type="RefSeq" id="WP_114333196.1">
    <property type="nucleotide sequence ID" value="NZ_QMDL01000001.1"/>
</dbReference>
<reference evidence="2 3" key="1">
    <citation type="submission" date="2018-08" db="EMBL/GenBank/DDBJ databases">
        <title>Whole Genome Sequence of the Moderate Halophilic Marine Bacterium Marinobacter litoralis Sw-45.</title>
        <authorList>
            <person name="Musa H."/>
        </authorList>
    </citation>
    <scope>NUCLEOTIDE SEQUENCE [LARGE SCALE GENOMIC DNA]</scope>
    <source>
        <strain evidence="2 3">Sw-45</strain>
    </source>
</reference>
<feature type="domain" description="MaoC-like" evidence="1">
    <location>
        <begin position="169"/>
        <end position="262"/>
    </location>
</feature>
<dbReference type="GO" id="GO:0004312">
    <property type="term" value="F:fatty acid synthase activity"/>
    <property type="evidence" value="ECO:0007669"/>
    <property type="project" value="InterPro"/>
</dbReference>
<dbReference type="SUPFAM" id="SSF54637">
    <property type="entry name" value="Thioesterase/thiol ester dehydrase-isomerase"/>
    <property type="match status" value="2"/>
</dbReference>
<dbReference type="InterPro" id="IPR003965">
    <property type="entry name" value="Fatty_acid_synthase"/>
</dbReference>
<dbReference type="Gene3D" id="3.10.129.10">
    <property type="entry name" value="Hotdog Thioesterase"/>
    <property type="match status" value="1"/>
</dbReference>
<accession>A0A3M2RKJ3</accession>
<sequence length="292" mass="32764">MPESTIYRNKTPNLLPLFGRALLPKQQKPSENTHIPKLQAEVVGIATDTDSLPNYRKVCGFKAGSQLPATWPHILAFPLHLKLLTDPKFPLPLLGLVHIRNSITQYRPIMTGENLDIRVTLGNQQRTDKGIEFDLVTEARSAGALIWEETSTNLFRMARPKTTESKPESTRKKPETLPFTELMTAPENIGRQYAKVAGDQNPIHLYALTAKAFGFPRAIAHGMWSKAHALAQLEQRDDWKEGAFTITCQFKTPLLLPGTAQLNWQEGHDGWDYQVLNSKGTAPHLSGRVDWL</sequence>
<dbReference type="GO" id="GO:0005835">
    <property type="term" value="C:fatty acid synthase complex"/>
    <property type="evidence" value="ECO:0007669"/>
    <property type="project" value="InterPro"/>
</dbReference>
<protein>
    <submittedName>
        <fullName evidence="2">MaoC like domain protein</fullName>
    </submittedName>
</protein>
<dbReference type="EMBL" id="QMDL01000001">
    <property type="protein sequence ID" value="RMJ05694.1"/>
    <property type="molecule type" value="Genomic_DNA"/>
</dbReference>
<dbReference type="OrthoDB" id="9774179at2"/>
<dbReference type="InterPro" id="IPR002539">
    <property type="entry name" value="MaoC-like_dom"/>
</dbReference>